<accession>A0A369Q204</accession>
<dbReference type="RefSeq" id="WP_115402163.1">
    <property type="nucleotide sequence ID" value="NZ_QPKV01000003.1"/>
</dbReference>
<evidence type="ECO:0000256" key="1">
    <source>
        <dbReference type="SAM" id="Coils"/>
    </source>
</evidence>
<dbReference type="EMBL" id="QPKV01000003">
    <property type="protein sequence ID" value="RDC56979.1"/>
    <property type="molecule type" value="Genomic_DNA"/>
</dbReference>
<keyword evidence="3" id="KW-0732">Signal</keyword>
<dbReference type="Pfam" id="PF19904">
    <property type="entry name" value="DUF6377"/>
    <property type="match status" value="1"/>
</dbReference>
<evidence type="ECO:0000256" key="2">
    <source>
        <dbReference type="SAM" id="Phobius"/>
    </source>
</evidence>
<name>A0A369Q204_9SPHI</name>
<feature type="coiled-coil region" evidence="1">
    <location>
        <begin position="353"/>
        <end position="380"/>
    </location>
</feature>
<feature type="domain" description="DUF6377" evidence="4">
    <location>
        <begin position="253"/>
        <end position="499"/>
    </location>
</feature>
<reference evidence="5 6" key="1">
    <citation type="submission" date="2018-07" db="EMBL/GenBank/DDBJ databases">
        <title>Pedobacter sp. nov., isolated from soil.</title>
        <authorList>
            <person name="Zhou L.Y."/>
            <person name="Du Z.J."/>
        </authorList>
    </citation>
    <scope>NUCLEOTIDE SEQUENCE [LARGE SCALE GENOMIC DNA]</scope>
    <source>
        <strain evidence="5 6">JDX94</strain>
    </source>
</reference>
<keyword evidence="6" id="KW-1185">Reference proteome</keyword>
<dbReference type="InterPro" id="IPR045957">
    <property type="entry name" value="DUF6377"/>
</dbReference>
<dbReference type="AlphaFoldDB" id="A0A369Q204"/>
<dbReference type="Proteomes" id="UP000253961">
    <property type="component" value="Unassembled WGS sequence"/>
</dbReference>
<keyword evidence="1" id="KW-0175">Coiled coil</keyword>
<evidence type="ECO:0000256" key="3">
    <source>
        <dbReference type="SAM" id="SignalP"/>
    </source>
</evidence>
<keyword evidence="2" id="KW-1133">Transmembrane helix</keyword>
<keyword evidence="2" id="KW-0472">Membrane</keyword>
<evidence type="ECO:0000259" key="4">
    <source>
        <dbReference type="Pfam" id="PF19904"/>
    </source>
</evidence>
<feature type="transmembrane region" description="Helical" evidence="2">
    <location>
        <begin position="325"/>
        <end position="348"/>
    </location>
</feature>
<sequence length="537" mass="62470">MKFLLANLSLLFFFLSAHPASRRDSLLNRLKVEIANKSTYEQRKLLRIEKIKSNLKQVHSDPFDSYLNLFEEYEYYKFDSAYFYGKKLLEQSRKINDSTKISVSKVKIASLLLHAGMFKETFDYLSEIKVSLLNRKYKYDYYCLKSGAYSNLAIYNDDPGFTAPYNQKAVEFLDSAIALCEPNSFDMLFSLGNRQVVSGEINKPPTYFLEILKHHKLTEHQRARLLTGLAAFYQNEDQNEQRICLLAESAISDIRSSTRETLATLLLAEDLFRHGHLDDAYVFIQHSRDDAGFYGNRLRKLKIESILPDIAAQVNLVTQRDKNKLMIYFLSISLVTVVILFVSFVIFIQLKKLRVKERIIEEKNNELKIINDQLLLTNDKLREYATVNEKYIGYFFDIISGYILKLDRLKKSVERKILAKRFGEILPSLNDIDIKKEREVLFNTFDSVFMSIFPNFIEVFNSLLNKEDQIWPKHPELLNTDLRIFALIRLGINDIQTIATILEYSVNTIYVYKMRIKAKALVSGEEFDTAIMSVKAV</sequence>
<keyword evidence="2" id="KW-0812">Transmembrane</keyword>
<comment type="caution">
    <text evidence="5">The sequence shown here is derived from an EMBL/GenBank/DDBJ whole genome shotgun (WGS) entry which is preliminary data.</text>
</comment>
<feature type="signal peptide" evidence="3">
    <location>
        <begin position="1"/>
        <end position="19"/>
    </location>
</feature>
<protein>
    <submittedName>
        <fullName evidence="5">Tetratricopeptide repeat protein</fullName>
    </submittedName>
</protein>
<evidence type="ECO:0000313" key="5">
    <source>
        <dbReference type="EMBL" id="RDC56979.1"/>
    </source>
</evidence>
<feature type="chain" id="PRO_5016612535" evidence="3">
    <location>
        <begin position="20"/>
        <end position="537"/>
    </location>
</feature>
<proteinExistence type="predicted"/>
<dbReference type="OrthoDB" id="1044679at2"/>
<organism evidence="5 6">
    <name type="scientific">Pedobacter chinensis</name>
    <dbReference type="NCBI Taxonomy" id="2282421"/>
    <lineage>
        <taxon>Bacteria</taxon>
        <taxon>Pseudomonadati</taxon>
        <taxon>Bacteroidota</taxon>
        <taxon>Sphingobacteriia</taxon>
        <taxon>Sphingobacteriales</taxon>
        <taxon>Sphingobacteriaceae</taxon>
        <taxon>Pedobacter</taxon>
    </lineage>
</organism>
<evidence type="ECO:0000313" key="6">
    <source>
        <dbReference type="Proteomes" id="UP000253961"/>
    </source>
</evidence>
<gene>
    <name evidence="5" type="ORF">DU508_07210</name>
</gene>